<comment type="catalytic activity">
    <reaction evidence="5">
        <text>L,L-cystathionine + H2O = L-homocysteine + pyruvate + NH4(+)</text>
        <dbReference type="Rhea" id="RHEA:13965"/>
        <dbReference type="ChEBI" id="CHEBI:15361"/>
        <dbReference type="ChEBI" id="CHEBI:15377"/>
        <dbReference type="ChEBI" id="CHEBI:28938"/>
        <dbReference type="ChEBI" id="CHEBI:58161"/>
        <dbReference type="ChEBI" id="CHEBI:58199"/>
    </reaction>
</comment>
<dbReference type="PIRSF" id="PIRSF001434">
    <property type="entry name" value="CGS"/>
    <property type="match status" value="1"/>
</dbReference>
<proteinExistence type="inferred from homology"/>
<gene>
    <name evidence="7" type="ORF">FCN80_10120</name>
</gene>
<reference evidence="7 8" key="1">
    <citation type="submission" date="2019-04" db="EMBL/GenBank/DDBJ databases">
        <authorList>
            <person name="Li M."/>
            <person name="Gao C."/>
        </authorList>
    </citation>
    <scope>NUCLEOTIDE SEQUENCE [LARGE SCALE GENOMIC DNA]</scope>
    <source>
        <strain evidence="7 8">BGMRC 2031</strain>
    </source>
</reference>
<dbReference type="EMBL" id="SZPQ01000011">
    <property type="protein sequence ID" value="TKI06619.1"/>
    <property type="molecule type" value="Genomic_DNA"/>
</dbReference>
<dbReference type="InterPro" id="IPR000277">
    <property type="entry name" value="Cys/Met-Metab_PyrdxlP-dep_enz"/>
</dbReference>
<organism evidence="7 8">
    <name type="scientific">Martelella alba</name>
    <dbReference type="NCBI Taxonomy" id="2590451"/>
    <lineage>
        <taxon>Bacteria</taxon>
        <taxon>Pseudomonadati</taxon>
        <taxon>Pseudomonadota</taxon>
        <taxon>Alphaproteobacteria</taxon>
        <taxon>Hyphomicrobiales</taxon>
        <taxon>Aurantimonadaceae</taxon>
        <taxon>Martelella</taxon>
    </lineage>
</organism>
<evidence type="ECO:0000313" key="8">
    <source>
        <dbReference type="Proteomes" id="UP000305202"/>
    </source>
</evidence>
<keyword evidence="4" id="KW-0456">Lyase</keyword>
<dbReference type="InterPro" id="IPR006233">
    <property type="entry name" value="Cys_b_lyase_bac"/>
</dbReference>
<keyword evidence="7" id="KW-0032">Aminotransferase</keyword>
<name>A0ABY2SLW8_9HYPH</name>
<dbReference type="Gene3D" id="3.90.1150.10">
    <property type="entry name" value="Aspartate Aminotransferase, domain 1"/>
    <property type="match status" value="1"/>
</dbReference>
<dbReference type="SUPFAM" id="SSF53383">
    <property type="entry name" value="PLP-dependent transferases"/>
    <property type="match status" value="1"/>
</dbReference>
<dbReference type="InterPro" id="IPR015421">
    <property type="entry name" value="PyrdxlP-dep_Trfase_major"/>
</dbReference>
<evidence type="ECO:0000256" key="2">
    <source>
        <dbReference type="ARBA" id="ARBA00009077"/>
    </source>
</evidence>
<comment type="cofactor">
    <cofactor evidence="1 6">
        <name>pyridoxal 5'-phosphate</name>
        <dbReference type="ChEBI" id="CHEBI:597326"/>
    </cofactor>
</comment>
<accession>A0ABY2SLW8</accession>
<dbReference type="InterPro" id="IPR015422">
    <property type="entry name" value="PyrdxlP-dep_Trfase_small"/>
</dbReference>
<keyword evidence="3 6" id="KW-0663">Pyridoxal phosphate</keyword>
<evidence type="ECO:0000313" key="7">
    <source>
        <dbReference type="EMBL" id="TKI06619.1"/>
    </source>
</evidence>
<dbReference type="Pfam" id="PF01053">
    <property type="entry name" value="Cys_Met_Meta_PP"/>
    <property type="match status" value="1"/>
</dbReference>
<dbReference type="InterPro" id="IPR015424">
    <property type="entry name" value="PyrdxlP-dep_Trfase"/>
</dbReference>
<dbReference type="Proteomes" id="UP000305202">
    <property type="component" value="Unassembled WGS sequence"/>
</dbReference>
<evidence type="ECO:0000256" key="6">
    <source>
        <dbReference type="RuleBase" id="RU362118"/>
    </source>
</evidence>
<sequence length="387" mass="42296">MHQTTRCVHHPEPPLDGFRSLSVPTYRASTIVFDSASEYYQRKDRGPDGYSYGMNGTPTTRVFERQISLLHGGAHTVALPSGQAAIAAVILSLLKSGDHILLPDSVYPPVKTLCAQLAVMMNLTFDRYDPVQTEALATKITDRTRLIWTESPGSSTLEIQDIPAIVSLAHQRGILVGCDNTWATPLLFRPIEHGVDFVVEAVTKYIGGHSDLLMGTVTTDSDDLYVSLKKTIGMLGYAVSPDDCALALRGIETLPLRVRHSGETAQRLSERIRRHYPAFEVLNPALAGACGHELWQRDFSGGSGVFSVVLRDVSPERLDGALKGLGVFAIGASWGGTHSLLAPMVVANEVGSQRFRPEDIILRVNIGLEEEQDLWNDLSRILSRLSA</sequence>
<comment type="caution">
    <text evidence="7">The sequence shown here is derived from an EMBL/GenBank/DDBJ whole genome shotgun (WGS) entry which is preliminary data.</text>
</comment>
<comment type="similarity">
    <text evidence="2 6">Belongs to the trans-sulfuration enzymes family.</text>
</comment>
<dbReference type="Gene3D" id="3.40.640.10">
    <property type="entry name" value="Type I PLP-dependent aspartate aminotransferase-like (Major domain)"/>
    <property type="match status" value="1"/>
</dbReference>
<evidence type="ECO:0000256" key="4">
    <source>
        <dbReference type="ARBA" id="ARBA00023239"/>
    </source>
</evidence>
<evidence type="ECO:0000256" key="3">
    <source>
        <dbReference type="ARBA" id="ARBA00022898"/>
    </source>
</evidence>
<dbReference type="PANTHER" id="PTHR43500">
    <property type="entry name" value="CYSTATHIONINE BETA-LYASE-RELATED"/>
    <property type="match status" value="1"/>
</dbReference>
<evidence type="ECO:0000256" key="5">
    <source>
        <dbReference type="ARBA" id="ARBA00047517"/>
    </source>
</evidence>
<dbReference type="GO" id="GO:0008483">
    <property type="term" value="F:transaminase activity"/>
    <property type="evidence" value="ECO:0007669"/>
    <property type="project" value="UniProtKB-KW"/>
</dbReference>
<keyword evidence="7" id="KW-0808">Transferase</keyword>
<protein>
    <submittedName>
        <fullName evidence="7">Aminotransferase class V-fold PLP-dependent enzyme</fullName>
    </submittedName>
</protein>
<evidence type="ECO:0000256" key="1">
    <source>
        <dbReference type="ARBA" id="ARBA00001933"/>
    </source>
</evidence>
<dbReference type="PANTHER" id="PTHR43500:SF1">
    <property type="entry name" value="CYSTATHIONINE BETA-LYASE-RELATED"/>
    <property type="match status" value="1"/>
</dbReference>
<keyword evidence="8" id="KW-1185">Reference proteome</keyword>